<dbReference type="GeneID" id="102357019"/>
<dbReference type="eggNOG" id="KOG4084">
    <property type="taxonomic scope" value="Eukaryota"/>
</dbReference>
<keyword evidence="5" id="KW-0963">Cytoplasm</keyword>
<evidence type="ECO:0000256" key="11">
    <source>
        <dbReference type="ARBA" id="ARBA00023128"/>
    </source>
</evidence>
<dbReference type="Bgee" id="ENSLACG00000003195">
    <property type="expression patterns" value="Expressed in mesonephros and 6 other cell types or tissues"/>
</dbReference>
<evidence type="ECO:0000256" key="12">
    <source>
        <dbReference type="ARBA" id="ARBA00023136"/>
    </source>
</evidence>
<keyword evidence="6" id="KW-0132">Cell division</keyword>
<dbReference type="PANTHER" id="PTHR13041">
    <property type="entry name" value="JTB PROTEIN-RELATED"/>
    <property type="match status" value="1"/>
</dbReference>
<dbReference type="RefSeq" id="XP_006002776.1">
    <property type="nucleotide sequence ID" value="XM_006002714.3"/>
</dbReference>
<dbReference type="EMBL" id="AFYH01134515">
    <property type="status" value="NOT_ANNOTATED_CDS"/>
    <property type="molecule type" value="Genomic_DNA"/>
</dbReference>
<dbReference type="HOGENOM" id="CLU_130083_1_0_1"/>
<dbReference type="InParanoid" id="H3A1R7"/>
<evidence type="ECO:0000256" key="17">
    <source>
        <dbReference type="ARBA" id="ARBA00063184"/>
    </source>
</evidence>
<evidence type="ECO:0000256" key="14">
    <source>
        <dbReference type="ARBA" id="ARBA00023306"/>
    </source>
</evidence>
<evidence type="ECO:0000256" key="18">
    <source>
        <dbReference type="ARBA" id="ARBA00068227"/>
    </source>
</evidence>
<evidence type="ECO:0000256" key="9">
    <source>
        <dbReference type="ARBA" id="ARBA00022776"/>
    </source>
</evidence>
<dbReference type="Ensembl" id="ENSLACT00000003620.1">
    <property type="protein sequence ID" value="ENSLACP00000003588.1"/>
    <property type="gene ID" value="ENSLACG00000003195.1"/>
</dbReference>
<comment type="subunit">
    <text evidence="17">Interacts with AURKA, AURKB, BIRC5 and INCENP. May be a component of the CPC at least composed of BIRC5/survivin, CDCA8/borealin, INCENP and AURKB/Aurora-B.</text>
</comment>
<protein>
    <recommendedName>
        <fullName evidence="18">Protein JTB</fullName>
    </recommendedName>
</protein>
<dbReference type="GO" id="GO:0005813">
    <property type="term" value="C:centrosome"/>
    <property type="evidence" value="ECO:0007669"/>
    <property type="project" value="UniProtKB-SubCell"/>
</dbReference>
<evidence type="ECO:0000313" key="21">
    <source>
        <dbReference type="Proteomes" id="UP000008672"/>
    </source>
</evidence>
<reference evidence="20" key="2">
    <citation type="submission" date="2025-08" db="UniProtKB">
        <authorList>
            <consortium name="Ensembl"/>
        </authorList>
    </citation>
    <scope>IDENTIFICATION</scope>
</reference>
<dbReference type="Gene3D" id="3.30.720.220">
    <property type="match status" value="1"/>
</dbReference>
<organism evidence="20 21">
    <name type="scientific">Latimeria chalumnae</name>
    <name type="common">Coelacanth</name>
    <dbReference type="NCBI Taxonomy" id="7897"/>
    <lineage>
        <taxon>Eukaryota</taxon>
        <taxon>Metazoa</taxon>
        <taxon>Chordata</taxon>
        <taxon>Craniata</taxon>
        <taxon>Vertebrata</taxon>
        <taxon>Euteleostomi</taxon>
        <taxon>Coelacanthiformes</taxon>
        <taxon>Coelacanthidae</taxon>
        <taxon>Latimeria</taxon>
    </lineage>
</organism>
<keyword evidence="12" id="KW-0472">Membrane</keyword>
<dbReference type="InterPro" id="IPR008657">
    <property type="entry name" value="JTB"/>
</dbReference>
<dbReference type="KEGG" id="lcm:102357019"/>
<comment type="function">
    <text evidence="15">Required for normal cytokinesis during mitosis. Plays a role in the regulation of cell proliferation. May be a component of the chromosomal passenger complex (CPC), a complex that acts as a key regulator of mitosis. The CPC complex has essential functions at the centromere in ensuring correct chromosome alignment and segregation and is required for chromatin-induced microtubule stabilization and spindle assembly. Increases AURKB activity. Inhibits apoptosis induced by TGFB1. Overexpression induces swelling of mitochondria and reduces mitochondrial membrane potential.</text>
</comment>
<dbReference type="GO" id="GO:0005819">
    <property type="term" value="C:spindle"/>
    <property type="evidence" value="ECO:0007669"/>
    <property type="project" value="UniProtKB-SubCell"/>
</dbReference>
<dbReference type="Proteomes" id="UP000008672">
    <property type="component" value="Unassembled WGS sequence"/>
</dbReference>
<dbReference type="RefSeq" id="XP_064412347.1">
    <property type="nucleotide sequence ID" value="XM_064556277.1"/>
</dbReference>
<keyword evidence="10" id="KW-1133">Transmembrane helix</keyword>
<evidence type="ECO:0000256" key="6">
    <source>
        <dbReference type="ARBA" id="ARBA00022618"/>
    </source>
</evidence>
<reference evidence="21" key="1">
    <citation type="submission" date="2011-08" db="EMBL/GenBank/DDBJ databases">
        <title>The draft genome of Latimeria chalumnae.</title>
        <authorList>
            <person name="Di Palma F."/>
            <person name="Alfoldi J."/>
            <person name="Johnson J."/>
            <person name="Berlin A."/>
            <person name="Gnerre S."/>
            <person name="Jaffe D."/>
            <person name="MacCallum I."/>
            <person name="Young S."/>
            <person name="Walker B.J."/>
            <person name="Lander E."/>
            <person name="Lindblad-Toh K."/>
        </authorList>
    </citation>
    <scope>NUCLEOTIDE SEQUENCE [LARGE SCALE GENOMIC DNA]</scope>
    <source>
        <strain evidence="21">Wild caught</strain>
    </source>
</reference>
<name>H3A1R7_LATCH</name>
<evidence type="ECO:0000256" key="8">
    <source>
        <dbReference type="ARBA" id="ARBA00022729"/>
    </source>
</evidence>
<keyword evidence="13" id="KW-0206">Cytoskeleton</keyword>
<comment type="similarity">
    <text evidence="16">Belongs to the JTB family.</text>
</comment>
<keyword evidence="7" id="KW-0812">Transmembrane</keyword>
<keyword evidence="9" id="KW-0498">Mitosis</keyword>
<accession>H3A1R7</accession>
<dbReference type="OMA" id="TITRSCD"/>
<evidence type="ECO:0000313" key="20">
    <source>
        <dbReference type="Ensembl" id="ENSLACP00000003588.1"/>
    </source>
</evidence>
<evidence type="ECO:0000256" key="16">
    <source>
        <dbReference type="ARBA" id="ARBA00060886"/>
    </source>
</evidence>
<evidence type="ECO:0000256" key="5">
    <source>
        <dbReference type="ARBA" id="ARBA00022490"/>
    </source>
</evidence>
<comment type="subcellular location">
    <subcellularLocation>
        <location evidence="3">Cytoplasm</location>
        <location evidence="3">Cytoskeleton</location>
        <location evidence="3">Microtubule organizing center</location>
        <location evidence="3">Centrosome</location>
    </subcellularLocation>
    <subcellularLocation>
        <location evidence="2">Cytoplasm</location>
        <location evidence="2">Cytoskeleton</location>
        <location evidence="2">Spindle</location>
    </subcellularLocation>
    <subcellularLocation>
        <location evidence="4">Membrane</location>
        <topology evidence="4">Single-pass type I membrane protein</topology>
    </subcellularLocation>
    <subcellularLocation>
        <location evidence="1">Mitochondrion</location>
    </subcellularLocation>
</comment>
<dbReference type="PANTHER" id="PTHR13041:SF3">
    <property type="entry name" value="PROTEIN JTB"/>
    <property type="match status" value="1"/>
</dbReference>
<evidence type="ECO:0000256" key="2">
    <source>
        <dbReference type="ARBA" id="ARBA00004186"/>
    </source>
</evidence>
<evidence type="ECO:0000256" key="10">
    <source>
        <dbReference type="ARBA" id="ARBA00022989"/>
    </source>
</evidence>
<evidence type="ECO:0000256" key="15">
    <source>
        <dbReference type="ARBA" id="ARBA00058368"/>
    </source>
</evidence>
<dbReference type="GO" id="GO:0030496">
    <property type="term" value="C:midbody"/>
    <property type="evidence" value="ECO:0007669"/>
    <property type="project" value="TreeGrafter"/>
</dbReference>
<sequence>MDLDSLSSLTIVFIFLIWLDSKRFCSGVGITQHDTTYTSLQLRPCWEMEEFLVLKECTQCSDYEKKARTECSSTGFVENVKCKNSDQVELRSCRSVTAEELKFWKFEALMFSIGTVFAILVVLRQQTLDQKAEQKVLRQIEGI</sequence>
<keyword evidence="8 19" id="KW-0732">Signal</keyword>
<evidence type="ECO:0000256" key="13">
    <source>
        <dbReference type="ARBA" id="ARBA00023212"/>
    </source>
</evidence>
<feature type="chain" id="PRO_5003578909" description="Protein JTB" evidence="19">
    <location>
        <begin position="28"/>
        <end position="143"/>
    </location>
</feature>
<gene>
    <name evidence="20" type="primary">LOC102357019</name>
</gene>
<dbReference type="RefSeq" id="XP_006002778.1">
    <property type="nucleotide sequence ID" value="XM_006002716.3"/>
</dbReference>
<feature type="signal peptide" evidence="19">
    <location>
        <begin position="1"/>
        <end position="27"/>
    </location>
</feature>
<evidence type="ECO:0000256" key="4">
    <source>
        <dbReference type="ARBA" id="ARBA00004479"/>
    </source>
</evidence>
<dbReference type="RefSeq" id="XP_006002779.1">
    <property type="nucleotide sequence ID" value="XM_006002717.3"/>
</dbReference>
<dbReference type="AlphaFoldDB" id="H3A1R7"/>
<proteinExistence type="inferred from homology"/>
<evidence type="ECO:0000256" key="19">
    <source>
        <dbReference type="SAM" id="SignalP"/>
    </source>
</evidence>
<dbReference type="GO" id="GO:0005739">
    <property type="term" value="C:mitochondrion"/>
    <property type="evidence" value="ECO:0007669"/>
    <property type="project" value="UniProtKB-SubCell"/>
</dbReference>
<dbReference type="Pfam" id="PF05439">
    <property type="entry name" value="JTB"/>
    <property type="match status" value="1"/>
</dbReference>
<evidence type="ECO:0000256" key="1">
    <source>
        <dbReference type="ARBA" id="ARBA00004173"/>
    </source>
</evidence>
<reference evidence="20" key="3">
    <citation type="submission" date="2025-09" db="UniProtKB">
        <authorList>
            <consortium name="Ensembl"/>
        </authorList>
    </citation>
    <scope>IDENTIFICATION</scope>
</reference>
<keyword evidence="14" id="KW-0131">Cell cycle</keyword>
<dbReference type="GeneTree" id="ENSGT00390000016136"/>
<keyword evidence="11" id="KW-0496">Mitochondrion</keyword>
<dbReference type="GO" id="GO:0016020">
    <property type="term" value="C:membrane"/>
    <property type="evidence" value="ECO:0007669"/>
    <property type="project" value="UniProtKB-SubCell"/>
</dbReference>
<keyword evidence="21" id="KW-1185">Reference proteome</keyword>
<dbReference type="GO" id="GO:0000281">
    <property type="term" value="P:mitotic cytokinesis"/>
    <property type="evidence" value="ECO:0007669"/>
    <property type="project" value="TreeGrafter"/>
</dbReference>
<evidence type="ECO:0000256" key="7">
    <source>
        <dbReference type="ARBA" id="ARBA00022692"/>
    </source>
</evidence>
<dbReference type="FunFam" id="3.30.720.220:FF:000001">
    <property type="entry name" value="Jumping translocation breakpoint"/>
    <property type="match status" value="1"/>
</dbReference>
<evidence type="ECO:0000256" key="3">
    <source>
        <dbReference type="ARBA" id="ARBA00004300"/>
    </source>
</evidence>
<dbReference type="OrthoDB" id="5971907at2759"/>